<accession>A0ACB7RIN7</accession>
<proteinExistence type="predicted"/>
<dbReference type="EMBL" id="CM023489">
    <property type="protein sequence ID" value="KAH6921629.1"/>
    <property type="molecule type" value="Genomic_DNA"/>
</dbReference>
<gene>
    <name evidence="1" type="ORF">HPB50_003619</name>
</gene>
<sequence>MSRSREVPSLRHRVFWTMILRQEAPLIHEIEVKINEGLEAERNLTTVREEIRRELVEAENSGNLGNKERSQIESRIRRLDRRLGQLRQKNLEAQRRFLDVIGDIKMGEIRSQRRAHYKLGGVAQFCANVVTNYVRTCMSLCMGIVNFWVGILGKFADVVHG</sequence>
<name>A0ACB7RIN7_HYAAI</name>
<evidence type="ECO:0000313" key="2">
    <source>
        <dbReference type="Proteomes" id="UP000821845"/>
    </source>
</evidence>
<reference evidence="1" key="1">
    <citation type="submission" date="2020-05" db="EMBL/GenBank/DDBJ databases">
        <title>Large-scale comparative analyses of tick genomes elucidate their genetic diversity and vector capacities.</title>
        <authorList>
            <person name="Jia N."/>
            <person name="Wang J."/>
            <person name="Shi W."/>
            <person name="Du L."/>
            <person name="Sun Y."/>
            <person name="Zhan W."/>
            <person name="Jiang J."/>
            <person name="Wang Q."/>
            <person name="Zhang B."/>
            <person name="Ji P."/>
            <person name="Sakyi L.B."/>
            <person name="Cui X."/>
            <person name="Yuan T."/>
            <person name="Jiang B."/>
            <person name="Yang W."/>
            <person name="Lam T.T.-Y."/>
            <person name="Chang Q."/>
            <person name="Ding S."/>
            <person name="Wang X."/>
            <person name="Zhu J."/>
            <person name="Ruan X."/>
            <person name="Zhao L."/>
            <person name="Wei J."/>
            <person name="Que T."/>
            <person name="Du C."/>
            <person name="Cheng J."/>
            <person name="Dai P."/>
            <person name="Han X."/>
            <person name="Huang E."/>
            <person name="Gao Y."/>
            <person name="Liu J."/>
            <person name="Shao H."/>
            <person name="Ye R."/>
            <person name="Li L."/>
            <person name="Wei W."/>
            <person name="Wang X."/>
            <person name="Wang C."/>
            <person name="Yang T."/>
            <person name="Huo Q."/>
            <person name="Li W."/>
            <person name="Guo W."/>
            <person name="Chen H."/>
            <person name="Zhou L."/>
            <person name="Ni X."/>
            <person name="Tian J."/>
            <person name="Zhou Y."/>
            <person name="Sheng Y."/>
            <person name="Liu T."/>
            <person name="Pan Y."/>
            <person name="Xia L."/>
            <person name="Li J."/>
            <person name="Zhao F."/>
            <person name="Cao W."/>
        </authorList>
    </citation>
    <scope>NUCLEOTIDE SEQUENCE</scope>
    <source>
        <strain evidence="1">Hyas-2018</strain>
    </source>
</reference>
<dbReference type="Proteomes" id="UP000821845">
    <property type="component" value="Chromosome 9"/>
</dbReference>
<protein>
    <submittedName>
        <fullName evidence="1">Uncharacterized protein</fullName>
    </submittedName>
</protein>
<evidence type="ECO:0000313" key="1">
    <source>
        <dbReference type="EMBL" id="KAH6921629.1"/>
    </source>
</evidence>
<organism evidence="1 2">
    <name type="scientific">Hyalomma asiaticum</name>
    <name type="common">Tick</name>
    <dbReference type="NCBI Taxonomy" id="266040"/>
    <lineage>
        <taxon>Eukaryota</taxon>
        <taxon>Metazoa</taxon>
        <taxon>Ecdysozoa</taxon>
        <taxon>Arthropoda</taxon>
        <taxon>Chelicerata</taxon>
        <taxon>Arachnida</taxon>
        <taxon>Acari</taxon>
        <taxon>Parasitiformes</taxon>
        <taxon>Ixodida</taxon>
        <taxon>Ixodoidea</taxon>
        <taxon>Ixodidae</taxon>
        <taxon>Hyalomminae</taxon>
        <taxon>Hyalomma</taxon>
    </lineage>
</organism>
<comment type="caution">
    <text evidence="1">The sequence shown here is derived from an EMBL/GenBank/DDBJ whole genome shotgun (WGS) entry which is preliminary data.</text>
</comment>
<keyword evidence="2" id="KW-1185">Reference proteome</keyword>